<feature type="domain" description="Arginosuccinate synthase-like N-terminal" evidence="10">
    <location>
        <begin position="4"/>
        <end position="164"/>
    </location>
</feature>
<evidence type="ECO:0000259" key="11">
    <source>
        <dbReference type="Pfam" id="PF20979"/>
    </source>
</evidence>
<dbReference type="InterPro" id="IPR024074">
    <property type="entry name" value="AS_cat/multimer_dom_body"/>
</dbReference>
<evidence type="ECO:0000256" key="7">
    <source>
        <dbReference type="ARBA" id="ARBA00022741"/>
    </source>
</evidence>
<keyword evidence="4 9" id="KW-0055">Arginine biosynthesis</keyword>
<feature type="binding site" evidence="9">
    <location>
        <position position="85"/>
    </location>
    <ligand>
        <name>L-citrulline</name>
        <dbReference type="ChEBI" id="CHEBI:57743"/>
    </ligand>
</feature>
<evidence type="ECO:0000256" key="6">
    <source>
        <dbReference type="ARBA" id="ARBA00022605"/>
    </source>
</evidence>
<dbReference type="Pfam" id="PF00764">
    <property type="entry name" value="Arginosuc_synth"/>
    <property type="match status" value="1"/>
</dbReference>
<keyword evidence="5 9" id="KW-0436">Ligase</keyword>
<dbReference type="Gene3D" id="3.90.1260.10">
    <property type="entry name" value="Argininosuccinate synthetase, chain A, domain 2"/>
    <property type="match status" value="1"/>
</dbReference>
<comment type="similarity">
    <text evidence="9">Belongs to the argininosuccinate synthase family. Type 1 subfamily.</text>
</comment>
<evidence type="ECO:0000256" key="4">
    <source>
        <dbReference type="ARBA" id="ARBA00022571"/>
    </source>
</evidence>
<feature type="binding site" evidence="9">
    <location>
        <position position="259"/>
    </location>
    <ligand>
        <name>L-citrulline</name>
        <dbReference type="ChEBI" id="CHEBI:57743"/>
    </ligand>
</feature>
<organism evidence="12 13">
    <name type="scientific">Candidatus Aquitaenariimonas noxiae</name>
    <dbReference type="NCBI Taxonomy" id="1974741"/>
    <lineage>
        <taxon>Bacteria</taxon>
        <taxon>Pseudomonadati</taxon>
        <taxon>Candidatus Omnitrophota</taxon>
        <taxon>Candidatus Aquitaenariimonas</taxon>
    </lineage>
</organism>
<dbReference type="CDD" id="cd01999">
    <property type="entry name" value="ASS"/>
    <property type="match status" value="1"/>
</dbReference>
<dbReference type="InterPro" id="IPR001518">
    <property type="entry name" value="Arginosuc_synth"/>
</dbReference>
<keyword evidence="7 9" id="KW-0547">Nucleotide-binding</keyword>
<dbReference type="InterPro" id="IPR014729">
    <property type="entry name" value="Rossmann-like_a/b/a_fold"/>
</dbReference>
<dbReference type="GO" id="GO:0004055">
    <property type="term" value="F:argininosuccinate synthase activity"/>
    <property type="evidence" value="ECO:0007669"/>
    <property type="project" value="UniProtKB-UniRule"/>
</dbReference>
<comment type="catalytic activity">
    <reaction evidence="9">
        <text>L-citrulline + L-aspartate + ATP = 2-(N(omega)-L-arginino)succinate + AMP + diphosphate + H(+)</text>
        <dbReference type="Rhea" id="RHEA:10932"/>
        <dbReference type="ChEBI" id="CHEBI:15378"/>
        <dbReference type="ChEBI" id="CHEBI:29991"/>
        <dbReference type="ChEBI" id="CHEBI:30616"/>
        <dbReference type="ChEBI" id="CHEBI:33019"/>
        <dbReference type="ChEBI" id="CHEBI:57472"/>
        <dbReference type="ChEBI" id="CHEBI:57743"/>
        <dbReference type="ChEBI" id="CHEBI:456215"/>
        <dbReference type="EC" id="6.3.4.5"/>
    </reaction>
</comment>
<keyword evidence="6 9" id="KW-0028">Amino-acid biosynthesis</keyword>
<dbReference type="InterPro" id="IPR048267">
    <property type="entry name" value="Arginosuc_syn_N"/>
</dbReference>
<dbReference type="GO" id="GO:0005737">
    <property type="term" value="C:cytoplasm"/>
    <property type="evidence" value="ECO:0007669"/>
    <property type="project" value="UniProtKB-SubCell"/>
</dbReference>
<protein>
    <recommendedName>
        <fullName evidence="3 9">Argininosuccinate synthase</fullName>
        <ecNumber evidence="3 9">6.3.4.5</ecNumber>
    </recommendedName>
    <alternativeName>
        <fullName evidence="9">Citrulline--aspartate ligase</fullName>
    </alternativeName>
</protein>
<feature type="domain" description="Arginosuccinate synthase C-terminal" evidence="11">
    <location>
        <begin position="173"/>
        <end position="389"/>
    </location>
</feature>
<evidence type="ECO:0000259" key="10">
    <source>
        <dbReference type="Pfam" id="PF00764"/>
    </source>
</evidence>
<feature type="binding site" evidence="9">
    <location>
        <position position="115"/>
    </location>
    <ligand>
        <name>ATP</name>
        <dbReference type="ChEBI" id="CHEBI:30616"/>
    </ligand>
</feature>
<comment type="caution">
    <text evidence="12">The sequence shown here is derived from an EMBL/GenBank/DDBJ whole genome shotgun (WGS) entry which is preliminary data.</text>
</comment>
<evidence type="ECO:0000256" key="9">
    <source>
        <dbReference type="HAMAP-Rule" id="MF_00005"/>
    </source>
</evidence>
<dbReference type="InterPro" id="IPR018223">
    <property type="entry name" value="Arginosuc_synth_CS"/>
</dbReference>
<dbReference type="GO" id="GO:0006526">
    <property type="term" value="P:L-arginine biosynthetic process"/>
    <property type="evidence" value="ECO:0007669"/>
    <property type="project" value="UniProtKB-UniRule"/>
</dbReference>
<feature type="binding site" evidence="9">
    <location>
        <position position="122"/>
    </location>
    <ligand>
        <name>L-aspartate</name>
        <dbReference type="ChEBI" id="CHEBI:29991"/>
    </ligand>
</feature>
<dbReference type="PANTHER" id="PTHR11587:SF2">
    <property type="entry name" value="ARGININOSUCCINATE SYNTHASE"/>
    <property type="match status" value="1"/>
</dbReference>
<dbReference type="UniPathway" id="UPA00068">
    <property type="reaction ID" value="UER00113"/>
</dbReference>
<dbReference type="PANTHER" id="PTHR11587">
    <property type="entry name" value="ARGININOSUCCINATE SYNTHASE"/>
    <property type="match status" value="1"/>
</dbReference>
<name>A0A2J0KTH2_9BACT</name>
<dbReference type="Proteomes" id="UP000230052">
    <property type="component" value="Unassembled WGS sequence"/>
</dbReference>
<accession>A0A2J0KTH2</accession>
<dbReference type="InterPro" id="IPR048268">
    <property type="entry name" value="Arginosuc_syn_C"/>
</dbReference>
<dbReference type="GO" id="GO:0000053">
    <property type="term" value="P:argininosuccinate metabolic process"/>
    <property type="evidence" value="ECO:0007669"/>
    <property type="project" value="TreeGrafter"/>
</dbReference>
<sequence length="390" mass="43570">MNKKVVLAYSGGLDTSVAVRWLKDKGYDVIAYMGDVGQGEDFSSSKKRGMIAGASKVIIEDLKDEFVKDFIFPSLKAGAVYESKYFLATALSRPLLAKGLVEVAEKEKAEYVAHGCTGKGNDQVRFEVTIGSLDSKLKIIAPVREWELPTREAEIRYAKQHKIPIEVTKKSPYSIDKNLWGISIESGKLEDPYLEPPGDVYQMTKDPSQAPAKPVYLEIYFEKGIPKKLNGKELRGIALLAKLNQIGGANGIGRSDMIENRLVGIKSREIYEAPAAYILHEAHKALESLVLDRELAHFKESISLKYSELIYYGLWYTPLRKALDKFIDETQKNVTGSVKVKLNKGNCAIVGRKSAHSLYKYELATYGKGDKFNQSLAKGFIQIWGLPYKK</sequence>
<feature type="binding site" evidence="9">
    <location>
        <position position="174"/>
    </location>
    <ligand>
        <name>L-citrulline</name>
        <dbReference type="ChEBI" id="CHEBI:57743"/>
    </ligand>
</feature>
<dbReference type="EC" id="6.3.4.5" evidence="3 9"/>
<feature type="binding site" evidence="9">
    <location>
        <position position="121"/>
    </location>
    <ligand>
        <name>L-aspartate</name>
        <dbReference type="ChEBI" id="CHEBI:29991"/>
    </ligand>
</feature>
<dbReference type="PROSITE" id="PS00564">
    <property type="entry name" value="ARGININOSUCCIN_SYN_1"/>
    <property type="match status" value="1"/>
</dbReference>
<feature type="binding site" evidence="9">
    <location>
        <position position="183"/>
    </location>
    <ligand>
        <name>L-citrulline</name>
        <dbReference type="ChEBI" id="CHEBI:57743"/>
    </ligand>
</feature>
<dbReference type="SUPFAM" id="SSF69864">
    <property type="entry name" value="Argininosuccinate synthetase, C-terminal domain"/>
    <property type="match status" value="1"/>
</dbReference>
<dbReference type="Gene3D" id="1.20.5.470">
    <property type="entry name" value="Single helix bin"/>
    <property type="match status" value="1"/>
</dbReference>
<dbReference type="GO" id="GO:0005524">
    <property type="term" value="F:ATP binding"/>
    <property type="evidence" value="ECO:0007669"/>
    <property type="project" value="UniProtKB-UniRule"/>
</dbReference>
<dbReference type="Pfam" id="PF20979">
    <property type="entry name" value="Arginosuc_syn_C"/>
    <property type="match status" value="1"/>
</dbReference>
<dbReference type="EMBL" id="PEWV01000033">
    <property type="protein sequence ID" value="PIU41788.1"/>
    <property type="molecule type" value="Genomic_DNA"/>
</dbReference>
<comment type="caution">
    <text evidence="9">Lacks conserved residue(s) required for the propagation of feature annotation.</text>
</comment>
<dbReference type="HAMAP" id="MF_00005">
    <property type="entry name" value="Arg_succ_synth_type1"/>
    <property type="match status" value="1"/>
</dbReference>
<feature type="binding site" evidence="9">
    <location>
        <position position="125"/>
    </location>
    <ligand>
        <name>L-citrulline</name>
        <dbReference type="ChEBI" id="CHEBI:57743"/>
    </ligand>
</feature>
<evidence type="ECO:0000256" key="1">
    <source>
        <dbReference type="ARBA" id="ARBA00004967"/>
    </source>
</evidence>
<dbReference type="FunFam" id="3.90.1260.10:FF:000007">
    <property type="entry name" value="Argininosuccinate synthase"/>
    <property type="match status" value="1"/>
</dbReference>
<dbReference type="GO" id="GO:0000050">
    <property type="term" value="P:urea cycle"/>
    <property type="evidence" value="ECO:0007669"/>
    <property type="project" value="TreeGrafter"/>
</dbReference>
<dbReference type="PROSITE" id="PS00565">
    <property type="entry name" value="ARGININOSUCCIN_SYN_2"/>
    <property type="match status" value="1"/>
</dbReference>
<evidence type="ECO:0000313" key="13">
    <source>
        <dbReference type="Proteomes" id="UP000230052"/>
    </source>
</evidence>
<keyword evidence="9" id="KW-0963">Cytoplasm</keyword>
<feature type="binding site" evidence="9">
    <location>
        <begin position="8"/>
        <end position="16"/>
    </location>
    <ligand>
        <name>ATP</name>
        <dbReference type="ChEBI" id="CHEBI:30616"/>
    </ligand>
</feature>
<feature type="binding site" evidence="9">
    <location>
        <position position="117"/>
    </location>
    <ligand>
        <name>L-aspartate</name>
        <dbReference type="ChEBI" id="CHEBI:29991"/>
    </ligand>
</feature>
<evidence type="ECO:0000256" key="5">
    <source>
        <dbReference type="ARBA" id="ARBA00022598"/>
    </source>
</evidence>
<dbReference type="FunFam" id="3.40.50.620:FF:000019">
    <property type="entry name" value="Argininosuccinate synthase"/>
    <property type="match status" value="1"/>
</dbReference>
<feature type="binding site" evidence="9">
    <location>
        <position position="121"/>
    </location>
    <ligand>
        <name>L-citrulline</name>
        <dbReference type="ChEBI" id="CHEBI:57743"/>
    </ligand>
</feature>
<evidence type="ECO:0000256" key="3">
    <source>
        <dbReference type="ARBA" id="ARBA00012286"/>
    </source>
</evidence>
<dbReference type="NCBIfam" id="NF001770">
    <property type="entry name" value="PRK00509.1"/>
    <property type="match status" value="1"/>
</dbReference>
<comment type="pathway">
    <text evidence="1 9">Amino-acid biosynthesis; L-arginine biosynthesis; L-arginine from L-ornithine and carbamoyl phosphate: step 2/3.</text>
</comment>
<keyword evidence="8 9" id="KW-0067">ATP-binding</keyword>
<evidence type="ECO:0000256" key="8">
    <source>
        <dbReference type="ARBA" id="ARBA00022840"/>
    </source>
</evidence>
<comment type="subunit">
    <text evidence="2 9">Homotetramer.</text>
</comment>
<evidence type="ECO:0000313" key="12">
    <source>
        <dbReference type="EMBL" id="PIU41788.1"/>
    </source>
</evidence>
<dbReference type="NCBIfam" id="TIGR00032">
    <property type="entry name" value="argG"/>
    <property type="match status" value="1"/>
</dbReference>
<dbReference type="InterPro" id="IPR023434">
    <property type="entry name" value="Arginosuc_synth_type_1_subfam"/>
</dbReference>
<proteinExistence type="inferred from homology"/>
<reference evidence="12 13" key="1">
    <citation type="submission" date="2017-09" db="EMBL/GenBank/DDBJ databases">
        <title>Depth-based differentiation of microbial function through sediment-hosted aquifers and enrichment of novel symbionts in the deep terrestrial subsurface.</title>
        <authorList>
            <person name="Probst A.J."/>
            <person name="Ladd B."/>
            <person name="Jarett J.K."/>
            <person name="Geller-Mcgrath D.E."/>
            <person name="Sieber C.M."/>
            <person name="Emerson J.B."/>
            <person name="Anantharaman K."/>
            <person name="Thomas B.C."/>
            <person name="Malmstrom R."/>
            <person name="Stieglmeier M."/>
            <person name="Klingl A."/>
            <person name="Woyke T."/>
            <person name="Ryan C.M."/>
            <person name="Banfield J.F."/>
        </authorList>
    </citation>
    <scope>NUCLEOTIDE SEQUENCE [LARGE SCALE GENOMIC DNA]</scope>
    <source>
        <strain evidence="12">CG07_land_8_20_14_0_80_42_15</strain>
    </source>
</reference>
<dbReference type="SUPFAM" id="SSF52402">
    <property type="entry name" value="Adenine nucleotide alpha hydrolases-like"/>
    <property type="match status" value="1"/>
</dbReference>
<evidence type="ECO:0000256" key="2">
    <source>
        <dbReference type="ARBA" id="ARBA00011881"/>
    </source>
</evidence>
<comment type="subcellular location">
    <subcellularLocation>
        <location evidence="9">Cytoplasm</location>
    </subcellularLocation>
</comment>
<dbReference type="AlphaFoldDB" id="A0A2J0KTH2"/>
<feature type="binding site" evidence="9">
    <location>
        <position position="271"/>
    </location>
    <ligand>
        <name>L-citrulline</name>
        <dbReference type="ChEBI" id="CHEBI:57743"/>
    </ligand>
</feature>
<gene>
    <name evidence="9" type="primary">argG</name>
    <name evidence="12" type="ORF">COS99_03615</name>
</gene>
<dbReference type="Gene3D" id="3.40.50.620">
    <property type="entry name" value="HUPs"/>
    <property type="match status" value="1"/>
</dbReference>